<name>A0A1R3JKN8_9ROSI</name>
<comment type="caution">
    <text evidence="1">The sequence shown here is derived from an EMBL/GenBank/DDBJ whole genome shotgun (WGS) entry which is preliminary data.</text>
</comment>
<organism evidence="1 2">
    <name type="scientific">Corchorus olitorius</name>
    <dbReference type="NCBI Taxonomy" id="93759"/>
    <lineage>
        <taxon>Eukaryota</taxon>
        <taxon>Viridiplantae</taxon>
        <taxon>Streptophyta</taxon>
        <taxon>Embryophyta</taxon>
        <taxon>Tracheophyta</taxon>
        <taxon>Spermatophyta</taxon>
        <taxon>Magnoliopsida</taxon>
        <taxon>eudicotyledons</taxon>
        <taxon>Gunneridae</taxon>
        <taxon>Pentapetalae</taxon>
        <taxon>rosids</taxon>
        <taxon>malvids</taxon>
        <taxon>Malvales</taxon>
        <taxon>Malvaceae</taxon>
        <taxon>Grewioideae</taxon>
        <taxon>Apeibeae</taxon>
        <taxon>Corchorus</taxon>
    </lineage>
</organism>
<keyword evidence="2" id="KW-1185">Reference proteome</keyword>
<dbReference type="EMBL" id="AWUE01015839">
    <property type="protein sequence ID" value="OMO95419.1"/>
    <property type="molecule type" value="Genomic_DNA"/>
</dbReference>
<proteinExistence type="predicted"/>
<dbReference type="Proteomes" id="UP000187203">
    <property type="component" value="Unassembled WGS sequence"/>
</dbReference>
<sequence>MVIGVEGIDEKGRCVYAVPIIRYWESPSMHEGVRGHVFNNLIRMCNDLEFLMVHTSDYLLGMVGLNNFQKADFVNLYSLRELFPYP</sequence>
<evidence type="ECO:0000313" key="1">
    <source>
        <dbReference type="EMBL" id="OMO95419.1"/>
    </source>
</evidence>
<dbReference type="AlphaFoldDB" id="A0A1R3JKN8"/>
<accession>A0A1R3JKN8</accession>
<evidence type="ECO:0000313" key="2">
    <source>
        <dbReference type="Proteomes" id="UP000187203"/>
    </source>
</evidence>
<gene>
    <name evidence="1" type="ORF">COLO4_15905</name>
</gene>
<reference evidence="2" key="1">
    <citation type="submission" date="2013-09" db="EMBL/GenBank/DDBJ databases">
        <title>Corchorus olitorius genome sequencing.</title>
        <authorList>
            <person name="Alam M."/>
            <person name="Haque M.S."/>
            <person name="Islam M.S."/>
            <person name="Emdad E.M."/>
            <person name="Islam M.M."/>
            <person name="Ahmed B."/>
            <person name="Halim A."/>
            <person name="Hossen Q.M.M."/>
            <person name="Hossain M.Z."/>
            <person name="Ahmed R."/>
            <person name="Khan M.M."/>
            <person name="Islam R."/>
            <person name="Rashid M.M."/>
            <person name="Khan S.A."/>
            <person name="Rahman M.S."/>
            <person name="Alam M."/>
            <person name="Yahiya A.S."/>
            <person name="Khan M.S."/>
            <person name="Azam M.S."/>
            <person name="Haque T."/>
            <person name="Lashkar M.Z.H."/>
            <person name="Akhand A.I."/>
            <person name="Morshed G."/>
            <person name="Roy S."/>
            <person name="Uddin K.S."/>
            <person name="Rabeya T."/>
            <person name="Hossain A.S."/>
            <person name="Chowdhury A."/>
            <person name="Snigdha A.R."/>
            <person name="Mortoza M.S."/>
            <person name="Matin S.A."/>
            <person name="Hoque S.M.E."/>
            <person name="Islam M.K."/>
            <person name="Roy D.K."/>
            <person name="Haider R."/>
            <person name="Moosa M.M."/>
            <person name="Elias S.M."/>
            <person name="Hasan A.M."/>
            <person name="Jahan S."/>
            <person name="Shafiuddin M."/>
            <person name="Mahmood N."/>
            <person name="Shommy N.S."/>
        </authorList>
    </citation>
    <scope>NUCLEOTIDE SEQUENCE [LARGE SCALE GENOMIC DNA]</scope>
    <source>
        <strain evidence="2">cv. O-4</strain>
    </source>
</reference>
<protein>
    <submittedName>
        <fullName evidence="1">U4/U6.U5 tri-snRNP-associated protein 2</fullName>
    </submittedName>
</protein>